<dbReference type="PROSITE" id="PS01057">
    <property type="entry name" value="SAICAR_SYNTHETASE_1"/>
    <property type="match status" value="1"/>
</dbReference>
<dbReference type="HAMAP" id="MF_00137">
    <property type="entry name" value="SAICAR_synth"/>
    <property type="match status" value="1"/>
</dbReference>
<keyword evidence="11" id="KW-1185">Reference proteome</keyword>
<dbReference type="GO" id="GO:0005737">
    <property type="term" value="C:cytoplasm"/>
    <property type="evidence" value="ECO:0007669"/>
    <property type="project" value="TreeGrafter"/>
</dbReference>
<evidence type="ECO:0000313" key="10">
    <source>
        <dbReference type="EMBL" id="AOU96853.1"/>
    </source>
</evidence>
<name>A0A1D8IK53_9GAMM</name>
<dbReference type="EMBL" id="CP017415">
    <property type="protein sequence ID" value="AOU96853.1"/>
    <property type="molecule type" value="Genomic_DNA"/>
</dbReference>
<evidence type="ECO:0000256" key="2">
    <source>
        <dbReference type="ARBA" id="ARBA00010190"/>
    </source>
</evidence>
<evidence type="ECO:0000259" key="9">
    <source>
        <dbReference type="Pfam" id="PF01259"/>
    </source>
</evidence>
<dbReference type="PROSITE" id="PS01058">
    <property type="entry name" value="SAICAR_SYNTHETASE_2"/>
    <property type="match status" value="1"/>
</dbReference>
<dbReference type="KEGG" id="aprs:BI364_01485"/>
<keyword evidence="4 8" id="KW-0547">Nucleotide-binding</keyword>
<comment type="pathway">
    <text evidence="1 8">Purine metabolism; IMP biosynthesis via de novo pathway; 5-amino-1-(5-phospho-D-ribosyl)imidazole-4-carboxamide from 5-amino-1-(5-phospho-D-ribosyl)imidazole-4-carboxylate: step 1/2.</text>
</comment>
<dbReference type="FunFam" id="3.30.470.20:FF:000015">
    <property type="entry name" value="Phosphoribosylaminoimidazole-succinocarboxamide synthase"/>
    <property type="match status" value="1"/>
</dbReference>
<evidence type="ECO:0000313" key="11">
    <source>
        <dbReference type="Proteomes" id="UP000095401"/>
    </source>
</evidence>
<dbReference type="UniPathway" id="UPA00074">
    <property type="reaction ID" value="UER00131"/>
</dbReference>
<dbReference type="Proteomes" id="UP000095401">
    <property type="component" value="Chromosome"/>
</dbReference>
<dbReference type="GO" id="GO:0005524">
    <property type="term" value="F:ATP binding"/>
    <property type="evidence" value="ECO:0007669"/>
    <property type="project" value="UniProtKB-KW"/>
</dbReference>
<dbReference type="InterPro" id="IPR028923">
    <property type="entry name" value="SAICAR_synt/ADE2_N"/>
</dbReference>
<keyword evidence="6 8" id="KW-0067">ATP-binding</keyword>
<comment type="catalytic activity">
    <reaction evidence="7 8">
        <text>5-amino-1-(5-phospho-D-ribosyl)imidazole-4-carboxylate + L-aspartate + ATP = (2S)-2-[5-amino-1-(5-phospho-beta-D-ribosyl)imidazole-4-carboxamido]succinate + ADP + phosphate + 2 H(+)</text>
        <dbReference type="Rhea" id="RHEA:22628"/>
        <dbReference type="ChEBI" id="CHEBI:15378"/>
        <dbReference type="ChEBI" id="CHEBI:29991"/>
        <dbReference type="ChEBI" id="CHEBI:30616"/>
        <dbReference type="ChEBI" id="CHEBI:43474"/>
        <dbReference type="ChEBI" id="CHEBI:58443"/>
        <dbReference type="ChEBI" id="CHEBI:77657"/>
        <dbReference type="ChEBI" id="CHEBI:456216"/>
        <dbReference type="EC" id="6.3.2.6"/>
    </reaction>
</comment>
<dbReference type="RefSeq" id="WP_070077246.1">
    <property type="nucleotide sequence ID" value="NZ_CP017415.1"/>
</dbReference>
<evidence type="ECO:0000256" key="3">
    <source>
        <dbReference type="ARBA" id="ARBA00022598"/>
    </source>
</evidence>
<dbReference type="InterPro" id="IPR001636">
    <property type="entry name" value="SAICAR_synth"/>
</dbReference>
<dbReference type="AlphaFoldDB" id="A0A1D8IK53"/>
<gene>
    <name evidence="8" type="primary">purC</name>
    <name evidence="10" type="ORF">BI364_01485</name>
</gene>
<protein>
    <recommendedName>
        <fullName evidence="8">Phosphoribosylaminoimidazole-succinocarboxamide synthase</fullName>
        <ecNumber evidence="8">6.3.2.6</ecNumber>
    </recommendedName>
    <alternativeName>
        <fullName evidence="8">SAICAR synthetase</fullName>
    </alternativeName>
</protein>
<dbReference type="SUPFAM" id="SSF56104">
    <property type="entry name" value="SAICAR synthase-like"/>
    <property type="match status" value="1"/>
</dbReference>
<dbReference type="NCBIfam" id="TIGR00081">
    <property type="entry name" value="purC"/>
    <property type="match status" value="1"/>
</dbReference>
<dbReference type="NCBIfam" id="NF010568">
    <property type="entry name" value="PRK13961.1"/>
    <property type="match status" value="1"/>
</dbReference>
<dbReference type="InterPro" id="IPR018236">
    <property type="entry name" value="SAICAR_synthetase_CS"/>
</dbReference>
<evidence type="ECO:0000256" key="1">
    <source>
        <dbReference type="ARBA" id="ARBA00004672"/>
    </source>
</evidence>
<dbReference type="EC" id="6.3.2.6" evidence="8"/>
<dbReference type="GO" id="GO:0004639">
    <property type="term" value="F:phosphoribosylaminoimidazolesuccinocarboxamide synthase activity"/>
    <property type="evidence" value="ECO:0007669"/>
    <property type="project" value="UniProtKB-UniRule"/>
</dbReference>
<evidence type="ECO:0000256" key="8">
    <source>
        <dbReference type="HAMAP-Rule" id="MF_00137"/>
    </source>
</evidence>
<feature type="domain" description="SAICAR synthetase/ADE2 N-terminal" evidence="9">
    <location>
        <begin position="16"/>
        <end position="269"/>
    </location>
</feature>
<accession>A0A1D8IK53</accession>
<sequence length="298" mass="33083">MADTLFQAEISSLPLVHRGKVRDIFTVDDRHLLIVATDRLSAFDVILPDPIPDKGRTLTRISQFWFARLAHLCRNHLSDLQLEDVLPDPAERAPLIGRSMIVRRLEALPVEAIVRGYLIGSGWKDYQRNGAVCGIKLPTGLPLAGQLPEAIFTPSTKAAVGDHDENVDFANLCDTIGAEEAARVRDLSLALYREAATYALEHGIIIADTKFEFGRDPENGELVLIDEVLTPDSSRFWPADAYRPGANPPSFDKQFVRDYLETLDWDKKAPGPSLPADIITRTRAKYAEALLRLTGQSD</sequence>
<evidence type="ECO:0000256" key="4">
    <source>
        <dbReference type="ARBA" id="ARBA00022741"/>
    </source>
</evidence>
<dbReference type="CDD" id="cd01414">
    <property type="entry name" value="SAICAR_synt_Sc"/>
    <property type="match status" value="1"/>
</dbReference>
<evidence type="ECO:0000256" key="6">
    <source>
        <dbReference type="ARBA" id="ARBA00022840"/>
    </source>
</evidence>
<keyword evidence="3 8" id="KW-0436">Ligase</keyword>
<proteinExistence type="inferred from homology"/>
<dbReference type="Gene3D" id="3.30.200.20">
    <property type="entry name" value="Phosphorylase Kinase, domain 1"/>
    <property type="match status" value="1"/>
</dbReference>
<organism evidence="10 11">
    <name type="scientific">Acidihalobacter yilgarnensis</name>
    <dbReference type="NCBI Taxonomy" id="2819280"/>
    <lineage>
        <taxon>Bacteria</taxon>
        <taxon>Pseudomonadati</taxon>
        <taxon>Pseudomonadota</taxon>
        <taxon>Gammaproteobacteria</taxon>
        <taxon>Chromatiales</taxon>
        <taxon>Ectothiorhodospiraceae</taxon>
        <taxon>Acidihalobacter</taxon>
    </lineage>
</organism>
<reference evidence="11" key="1">
    <citation type="submission" date="2016-09" db="EMBL/GenBank/DDBJ databases">
        <title>Acidihalobacter prosperus F5.</title>
        <authorList>
            <person name="Khaleque H.N."/>
            <person name="Ramsay J.P."/>
            <person name="Kaksonen A.H."/>
            <person name="Boxall N.J."/>
            <person name="Watkin E.L.J."/>
        </authorList>
    </citation>
    <scope>NUCLEOTIDE SEQUENCE [LARGE SCALE GENOMIC DNA]</scope>
    <source>
        <strain evidence="11">F5</strain>
    </source>
</reference>
<dbReference type="Pfam" id="PF01259">
    <property type="entry name" value="SAICAR_synt"/>
    <property type="match status" value="1"/>
</dbReference>
<comment type="similarity">
    <text evidence="2 8">Belongs to the SAICAR synthetase family.</text>
</comment>
<dbReference type="PANTHER" id="PTHR43700">
    <property type="entry name" value="PHOSPHORIBOSYLAMINOIMIDAZOLE-SUCCINOCARBOXAMIDE SYNTHASE"/>
    <property type="match status" value="1"/>
</dbReference>
<dbReference type="GO" id="GO:0006189">
    <property type="term" value="P:'de novo' IMP biosynthetic process"/>
    <property type="evidence" value="ECO:0007669"/>
    <property type="project" value="UniProtKB-UniRule"/>
</dbReference>
<evidence type="ECO:0000256" key="7">
    <source>
        <dbReference type="ARBA" id="ARBA00048475"/>
    </source>
</evidence>
<dbReference type="Gene3D" id="3.30.470.20">
    <property type="entry name" value="ATP-grasp fold, B domain"/>
    <property type="match status" value="1"/>
</dbReference>
<keyword evidence="5 8" id="KW-0658">Purine biosynthesis</keyword>
<evidence type="ECO:0000256" key="5">
    <source>
        <dbReference type="ARBA" id="ARBA00022755"/>
    </source>
</evidence>
<dbReference type="PANTHER" id="PTHR43700:SF1">
    <property type="entry name" value="PHOSPHORIBOSYLAMINOIMIDAZOLE-SUCCINOCARBOXAMIDE SYNTHASE"/>
    <property type="match status" value="1"/>
</dbReference>